<dbReference type="InterPro" id="IPR008984">
    <property type="entry name" value="SMAD_FHA_dom_sf"/>
</dbReference>
<comment type="caution">
    <text evidence="2">The sequence shown here is derived from an EMBL/GenBank/DDBJ whole genome shotgun (WGS) entry which is preliminary data.</text>
</comment>
<dbReference type="RefSeq" id="WP_406578965.1">
    <property type="nucleotide sequence ID" value="NZ_JBJHQH010000001.1"/>
</dbReference>
<name>A0ABW8RDD0_9BACI</name>
<accession>A0ABW8RDD0</accession>
<feature type="domain" description="FHA" evidence="1">
    <location>
        <begin position="343"/>
        <end position="393"/>
    </location>
</feature>
<sequence length="419" mass="47739">MIKQIDLNLENCREYLFFKVNSEVEVARNEIGLLENSQVFGLLSMVVIEKEKEVYFRYDLSSWEMIKPLFFKGFSKKRLHKFLLHIVETLIHSKKIGLQLGNIVADKRHIYIDPLSGRPLFFYLPIKTNRYETSTVKDFLLNLLWIAPYDEEDDLRFFIKIHNYLVRAEEINLMDFKEKLVLLANASEEPTSPQTVPEEINGKSSVKNPARKSIGFYSPSNAEILLEDQNEVMASNHKNVKRDKQTGQKLEIEEEIQYKRVTRTELGNHRGAFEAAAANAGTQINIVPSNGNGIAVEIDHLDEGTTVLGVDDLGTTTLGVASPMPFLLALASQKKIAIVKDVFKLGRDAKTVDYTSSNKAVGRVHAHILTENGEYFLKDNRSTNGSFVNDIKLAKNEQVKIKHDDRITLANEEFVFRLY</sequence>
<evidence type="ECO:0000313" key="3">
    <source>
        <dbReference type="Proteomes" id="UP001623041"/>
    </source>
</evidence>
<dbReference type="CDD" id="cd00060">
    <property type="entry name" value="FHA"/>
    <property type="match status" value="1"/>
</dbReference>
<gene>
    <name evidence="2" type="ORF">ACJEBI_02075</name>
</gene>
<dbReference type="InterPro" id="IPR045962">
    <property type="entry name" value="DUF6382"/>
</dbReference>
<dbReference type="Proteomes" id="UP001623041">
    <property type="component" value="Unassembled WGS sequence"/>
</dbReference>
<dbReference type="Pfam" id="PF19909">
    <property type="entry name" value="DUF6382"/>
    <property type="match status" value="1"/>
</dbReference>
<dbReference type="SUPFAM" id="SSF49879">
    <property type="entry name" value="SMAD/FHA domain"/>
    <property type="match status" value="1"/>
</dbReference>
<dbReference type="InterPro" id="IPR000253">
    <property type="entry name" value="FHA_dom"/>
</dbReference>
<evidence type="ECO:0000313" key="2">
    <source>
        <dbReference type="EMBL" id="MFK9090270.1"/>
    </source>
</evidence>
<dbReference type="PROSITE" id="PS50006">
    <property type="entry name" value="FHA_DOMAIN"/>
    <property type="match status" value="1"/>
</dbReference>
<dbReference type="SMART" id="SM00240">
    <property type="entry name" value="FHA"/>
    <property type="match status" value="1"/>
</dbReference>
<dbReference type="Pfam" id="PF00498">
    <property type="entry name" value="FHA"/>
    <property type="match status" value="1"/>
</dbReference>
<evidence type="ECO:0000259" key="1">
    <source>
        <dbReference type="PROSITE" id="PS50006"/>
    </source>
</evidence>
<proteinExistence type="predicted"/>
<protein>
    <submittedName>
        <fullName evidence="2">FHA domain-containing protein</fullName>
    </submittedName>
</protein>
<organism evidence="2 3">
    <name type="scientific">Bacillus salipaludis</name>
    <dbReference type="NCBI Taxonomy" id="2547811"/>
    <lineage>
        <taxon>Bacteria</taxon>
        <taxon>Bacillati</taxon>
        <taxon>Bacillota</taxon>
        <taxon>Bacilli</taxon>
        <taxon>Bacillales</taxon>
        <taxon>Bacillaceae</taxon>
        <taxon>Bacillus</taxon>
    </lineage>
</organism>
<dbReference type="Gene3D" id="2.60.200.20">
    <property type="match status" value="1"/>
</dbReference>
<dbReference type="EMBL" id="JBJHQH010000001">
    <property type="protein sequence ID" value="MFK9090270.1"/>
    <property type="molecule type" value="Genomic_DNA"/>
</dbReference>
<keyword evidence="3" id="KW-1185">Reference proteome</keyword>
<reference evidence="2 3" key="1">
    <citation type="submission" date="2024-11" db="EMBL/GenBank/DDBJ databases">
        <authorList>
            <person name="Lucas J.A."/>
        </authorList>
    </citation>
    <scope>NUCLEOTIDE SEQUENCE [LARGE SCALE GENOMIC DNA]</scope>
    <source>
        <strain evidence="2 3">Z 5.4</strain>
    </source>
</reference>